<accession>A0ABT1WMM9</accession>
<name>A0ABT1WMM9_9LACT</name>
<evidence type="ECO:0000256" key="3">
    <source>
        <dbReference type="ARBA" id="ARBA00022679"/>
    </source>
</evidence>
<dbReference type="EMBL" id="JANHNZ010000003">
    <property type="protein sequence ID" value="MCQ9209725.1"/>
    <property type="molecule type" value="Genomic_DNA"/>
</dbReference>
<dbReference type="InterPro" id="IPR011034">
    <property type="entry name" value="Formyl_transferase-like_C_sf"/>
</dbReference>
<evidence type="ECO:0000256" key="5">
    <source>
        <dbReference type="HAMAP-Rule" id="MF_00182"/>
    </source>
</evidence>
<keyword evidence="3 5" id="KW-0808">Transferase</keyword>
<dbReference type="InterPro" id="IPR002376">
    <property type="entry name" value="Formyl_transf_N"/>
</dbReference>
<dbReference type="Pfam" id="PF02911">
    <property type="entry name" value="Formyl_trans_C"/>
    <property type="match status" value="1"/>
</dbReference>
<dbReference type="CDD" id="cd08646">
    <property type="entry name" value="FMT_core_Met-tRNA-FMT_N"/>
    <property type="match status" value="1"/>
</dbReference>
<dbReference type="Pfam" id="PF00551">
    <property type="entry name" value="Formyl_trans_N"/>
    <property type="match status" value="1"/>
</dbReference>
<evidence type="ECO:0000256" key="4">
    <source>
        <dbReference type="ARBA" id="ARBA00022917"/>
    </source>
</evidence>
<dbReference type="NCBIfam" id="TIGR00460">
    <property type="entry name" value="fmt"/>
    <property type="match status" value="1"/>
</dbReference>
<dbReference type="PANTHER" id="PTHR11138">
    <property type="entry name" value="METHIONYL-TRNA FORMYLTRANSFERASE"/>
    <property type="match status" value="1"/>
</dbReference>
<dbReference type="Proteomes" id="UP001059480">
    <property type="component" value="Unassembled WGS sequence"/>
</dbReference>
<comment type="caution">
    <text evidence="8">The sequence shown here is derived from an EMBL/GenBank/DDBJ whole genome shotgun (WGS) entry which is preliminary data.</text>
</comment>
<evidence type="ECO:0000259" key="7">
    <source>
        <dbReference type="Pfam" id="PF02911"/>
    </source>
</evidence>
<dbReference type="RefSeq" id="WP_256944839.1">
    <property type="nucleotide sequence ID" value="NZ_JANHNZ010000003.1"/>
</dbReference>
<dbReference type="Gene3D" id="3.40.50.12230">
    <property type="match status" value="1"/>
</dbReference>
<dbReference type="InterPro" id="IPR005793">
    <property type="entry name" value="Formyl_trans_C"/>
</dbReference>
<dbReference type="SUPFAM" id="SSF50486">
    <property type="entry name" value="FMT C-terminal domain-like"/>
    <property type="match status" value="1"/>
</dbReference>
<dbReference type="InterPro" id="IPR001555">
    <property type="entry name" value="GART_AS"/>
</dbReference>
<evidence type="ECO:0000256" key="2">
    <source>
        <dbReference type="ARBA" id="ARBA00012261"/>
    </source>
</evidence>
<organism evidence="8 9">
    <name type="scientific">Granulicatella seriolae</name>
    <dbReference type="NCBI Taxonomy" id="2967226"/>
    <lineage>
        <taxon>Bacteria</taxon>
        <taxon>Bacillati</taxon>
        <taxon>Bacillota</taxon>
        <taxon>Bacilli</taxon>
        <taxon>Lactobacillales</taxon>
        <taxon>Carnobacteriaceae</taxon>
        <taxon>Granulicatella</taxon>
    </lineage>
</organism>
<protein>
    <recommendedName>
        <fullName evidence="2 5">Methionyl-tRNA formyltransferase</fullName>
        <ecNumber evidence="2 5">2.1.2.9</ecNumber>
    </recommendedName>
</protein>
<dbReference type="InterPro" id="IPR005794">
    <property type="entry name" value="Fmt"/>
</dbReference>
<reference evidence="8" key="3">
    <citation type="journal article" date="2023" name="Microbiol. Resour. Announc.">
        <title>Draft Genome Sequence of Granulicatella sp. Strain S8, Isolated from a Marine Fish, Seriola quinqueradiata.</title>
        <authorList>
            <person name="Lee M."/>
            <person name="Farooq A."/>
            <person name="Jeong J.B."/>
            <person name="Jung M.Y."/>
        </authorList>
    </citation>
    <scope>NUCLEOTIDE SEQUENCE</scope>
    <source>
        <strain evidence="8">S8</strain>
    </source>
</reference>
<comment type="function">
    <text evidence="5">Attaches a formyl group to the free amino group of methionyl-tRNA(fMet). The formyl group appears to play a dual role in the initiator identity of N-formylmethionyl-tRNA by promoting its recognition by IF2 and preventing the misappropriation of this tRNA by the elongation apparatus.</text>
</comment>
<dbReference type="InterPro" id="IPR036477">
    <property type="entry name" value="Formyl_transf_N_sf"/>
</dbReference>
<feature type="binding site" evidence="5">
    <location>
        <begin position="110"/>
        <end position="113"/>
    </location>
    <ligand>
        <name>(6S)-5,6,7,8-tetrahydrofolate</name>
        <dbReference type="ChEBI" id="CHEBI:57453"/>
    </ligand>
</feature>
<evidence type="ECO:0000259" key="6">
    <source>
        <dbReference type="Pfam" id="PF00551"/>
    </source>
</evidence>
<comment type="catalytic activity">
    <reaction evidence="5">
        <text>L-methionyl-tRNA(fMet) + (6R)-10-formyltetrahydrofolate = N-formyl-L-methionyl-tRNA(fMet) + (6S)-5,6,7,8-tetrahydrofolate + H(+)</text>
        <dbReference type="Rhea" id="RHEA:24380"/>
        <dbReference type="Rhea" id="RHEA-COMP:9952"/>
        <dbReference type="Rhea" id="RHEA-COMP:9953"/>
        <dbReference type="ChEBI" id="CHEBI:15378"/>
        <dbReference type="ChEBI" id="CHEBI:57453"/>
        <dbReference type="ChEBI" id="CHEBI:78530"/>
        <dbReference type="ChEBI" id="CHEBI:78844"/>
        <dbReference type="ChEBI" id="CHEBI:195366"/>
        <dbReference type="EC" id="2.1.2.9"/>
    </reaction>
</comment>
<dbReference type="SUPFAM" id="SSF53328">
    <property type="entry name" value="Formyltransferase"/>
    <property type="match status" value="1"/>
</dbReference>
<keyword evidence="9" id="KW-1185">Reference proteome</keyword>
<proteinExistence type="inferred from homology"/>
<evidence type="ECO:0000313" key="8">
    <source>
        <dbReference type="EMBL" id="MCQ9209725.1"/>
    </source>
</evidence>
<dbReference type="HAMAP" id="MF_00182">
    <property type="entry name" value="Formyl_trans"/>
    <property type="match status" value="1"/>
</dbReference>
<dbReference type="PROSITE" id="PS00373">
    <property type="entry name" value="GART"/>
    <property type="match status" value="1"/>
</dbReference>
<feature type="domain" description="Formyl transferase C-terminal" evidence="7">
    <location>
        <begin position="204"/>
        <end position="304"/>
    </location>
</feature>
<dbReference type="EC" id="2.1.2.9" evidence="2 5"/>
<evidence type="ECO:0000313" key="9">
    <source>
        <dbReference type="Proteomes" id="UP001059480"/>
    </source>
</evidence>
<dbReference type="InterPro" id="IPR041711">
    <property type="entry name" value="Met-tRNA-FMT_N"/>
</dbReference>
<dbReference type="PANTHER" id="PTHR11138:SF5">
    <property type="entry name" value="METHIONYL-TRNA FORMYLTRANSFERASE, MITOCHONDRIAL"/>
    <property type="match status" value="1"/>
</dbReference>
<feature type="domain" description="Formyl transferase N-terminal" evidence="6">
    <location>
        <begin position="2"/>
        <end position="179"/>
    </location>
</feature>
<dbReference type="GO" id="GO:0004479">
    <property type="term" value="F:methionyl-tRNA formyltransferase activity"/>
    <property type="evidence" value="ECO:0007669"/>
    <property type="project" value="UniProtKB-EC"/>
</dbReference>
<reference evidence="8" key="1">
    <citation type="submission" date="2022-07" db="EMBL/GenBank/DDBJ databases">
        <authorList>
            <person name="Jung M.-Y."/>
            <person name="Lee M."/>
        </authorList>
    </citation>
    <scope>NUCLEOTIDE SEQUENCE</scope>
    <source>
        <strain evidence="8">S8</strain>
    </source>
</reference>
<sequence length="326" mass="36321">MKKIIFMGTPQFSTAILSMLVDSGYQVLAVVTQPDKPVGRKKVLTPSPVKVLALDYDIPVYQPEKLSGSKELEELMALDADLIVTAAYGQFLPTKFLEFPKYGAVNVHASLLPKYRGGAPIHYAIMNGDKETGVTIMRMIAKMDAGDILSQKAIPIEEDDDVASMFDKLSVVGRDLLKETLPRLFAGQLQPIAQDPNLVTFSPNIQREEEQIDWSLSAQEVDYFVRGLRPWPSAHTVFEGIRYKLWQVKPLPQGNKSDLPIGSFYLDANNRLLVVCGNQSLLQILEIQPAGKGRLTDKEFTNGFKNLLQQKVVFDIPNRKVSDNNG</sequence>
<dbReference type="CDD" id="cd08704">
    <property type="entry name" value="Met_tRNA_FMT_C"/>
    <property type="match status" value="1"/>
</dbReference>
<gene>
    <name evidence="5 8" type="primary">fmt</name>
    <name evidence="8" type="ORF">NPA36_04095</name>
</gene>
<evidence type="ECO:0000256" key="1">
    <source>
        <dbReference type="ARBA" id="ARBA00010699"/>
    </source>
</evidence>
<reference evidence="8" key="2">
    <citation type="journal article" date="2023" name="Curr. Microbiol.">
        <title>Granulicatella seriolae sp. nov., a Novel Facultative Anaerobe Isolated from Yellowtail Marine Fish.</title>
        <authorList>
            <person name="Lee M."/>
            <person name="Choi Y.J."/>
            <person name="Farooq A."/>
            <person name="Jeong J.B."/>
            <person name="Jung M.Y."/>
        </authorList>
    </citation>
    <scope>NUCLEOTIDE SEQUENCE</scope>
    <source>
        <strain evidence="8">S8</strain>
    </source>
</reference>
<keyword evidence="4 5" id="KW-0648">Protein biosynthesis</keyword>
<comment type="similarity">
    <text evidence="1 5">Belongs to the Fmt family.</text>
</comment>
<dbReference type="InterPro" id="IPR044135">
    <property type="entry name" value="Met-tRNA-FMT_C"/>
</dbReference>